<dbReference type="Proteomes" id="UP000265489">
    <property type="component" value="Unassembled WGS sequence"/>
</dbReference>
<accession>A0A395W8A0</accession>
<name>A0A395W8A0_9FIRM</name>
<dbReference type="SUPFAM" id="SSF57884">
    <property type="entry name" value="Ada DNA repair protein, N-terminal domain (N-Ada 10)"/>
    <property type="match status" value="1"/>
</dbReference>
<proteinExistence type="predicted"/>
<dbReference type="EMBL" id="QRYQ01000010">
    <property type="protein sequence ID" value="RGU91526.1"/>
    <property type="molecule type" value="Genomic_DNA"/>
</dbReference>
<dbReference type="InterPro" id="IPR044927">
    <property type="entry name" value="Endonuclea_NS_2"/>
</dbReference>
<dbReference type="InterPro" id="IPR044929">
    <property type="entry name" value="DNA/RNA_non-sp_Endonuclease_sf"/>
</dbReference>
<dbReference type="AlphaFoldDB" id="A0A395W8A0"/>
<organism evidence="2 3">
    <name type="scientific">Holdemanella biformis</name>
    <dbReference type="NCBI Taxonomy" id="1735"/>
    <lineage>
        <taxon>Bacteria</taxon>
        <taxon>Bacillati</taxon>
        <taxon>Bacillota</taxon>
        <taxon>Erysipelotrichia</taxon>
        <taxon>Erysipelotrichales</taxon>
        <taxon>Erysipelotrichaceae</taxon>
        <taxon>Holdemanella</taxon>
    </lineage>
</organism>
<protein>
    <recommendedName>
        <fullName evidence="1">Type VII secretion system protein EssD-like domain-containing protein</fullName>
    </recommendedName>
</protein>
<comment type="caution">
    <text evidence="2">The sequence shown here is derived from an EMBL/GenBank/DDBJ whole genome shotgun (WGS) entry which is preliminary data.</text>
</comment>
<feature type="domain" description="Type VII secretion system protein EssD-like" evidence="1">
    <location>
        <begin position="71"/>
        <end position="197"/>
    </location>
</feature>
<sequence>MSYIDIIYVNYMRNSMKNLILSIVVILSTLITPISAYELDDIPEYNGTSYVEIHDNEPQFNSSDMNKKSFESYSNLDSLDRPQVAYANISKDLMPNTKRTSIGTVKPAGWHTVRYKGIDGKYLYNRCHLIGYQLTGENANRKNLMTGTRYLNVEGMLPFENEVCDYIKKTDHHVLYRVTPIYDGDNLVANGVQIEAYSVEDKGQGISFNVYCYNVQPGIKIDYKTGDSSRLKESIIKEYKASEDNMTYILNVNTHKFHKPTCPSVKKMKDSNKIETKDSRDVLLQQGYLPCKNCNP</sequence>
<evidence type="ECO:0000259" key="1">
    <source>
        <dbReference type="Pfam" id="PF13930"/>
    </source>
</evidence>
<reference evidence="2 3" key="1">
    <citation type="submission" date="2018-08" db="EMBL/GenBank/DDBJ databases">
        <title>A genome reference for cultivated species of the human gut microbiota.</title>
        <authorList>
            <person name="Zou Y."/>
            <person name="Xue W."/>
            <person name="Luo G."/>
        </authorList>
    </citation>
    <scope>NUCLEOTIDE SEQUENCE [LARGE SCALE GENOMIC DNA]</scope>
    <source>
        <strain evidence="2 3">AF15-20</strain>
    </source>
</reference>
<gene>
    <name evidence="2" type="ORF">DWW32_06570</name>
</gene>
<evidence type="ECO:0000313" key="2">
    <source>
        <dbReference type="EMBL" id="RGU91526.1"/>
    </source>
</evidence>
<dbReference type="InterPro" id="IPR035451">
    <property type="entry name" value="Ada-like_dom_sf"/>
</dbReference>
<dbReference type="Gene3D" id="3.40.10.10">
    <property type="entry name" value="DNA Methylphosphotriester Repair Domain"/>
    <property type="match status" value="1"/>
</dbReference>
<dbReference type="Pfam" id="PF13930">
    <property type="entry name" value="Endonuclea_NS_2"/>
    <property type="match status" value="1"/>
</dbReference>
<dbReference type="Gene3D" id="3.40.570.10">
    <property type="entry name" value="Extracellular Endonuclease, subunit A"/>
    <property type="match status" value="1"/>
</dbReference>
<evidence type="ECO:0000313" key="3">
    <source>
        <dbReference type="Proteomes" id="UP000265489"/>
    </source>
</evidence>